<dbReference type="EMBL" id="MLJW01005119">
    <property type="protein sequence ID" value="OIQ68765.1"/>
    <property type="molecule type" value="Genomic_DNA"/>
</dbReference>
<evidence type="ECO:0000313" key="1">
    <source>
        <dbReference type="EMBL" id="OIQ68765.1"/>
    </source>
</evidence>
<dbReference type="AlphaFoldDB" id="A0A1J5PYQ0"/>
<name>A0A1J5PYQ0_9ZZZZ</name>
<comment type="caution">
    <text evidence="1">The sequence shown here is derived from an EMBL/GenBank/DDBJ whole genome shotgun (WGS) entry which is preliminary data.</text>
</comment>
<sequence length="60" mass="6531">MPVRVASRSHQMRERQDLWPFGLPSKNGELAKSAVATGCSASAVRNFCTMSASDAKSRFT</sequence>
<reference evidence="1" key="1">
    <citation type="submission" date="2016-10" db="EMBL/GenBank/DDBJ databases">
        <title>Sequence of Gallionella enrichment culture.</title>
        <authorList>
            <person name="Poehlein A."/>
            <person name="Muehling M."/>
            <person name="Daniel R."/>
        </authorList>
    </citation>
    <scope>NUCLEOTIDE SEQUENCE</scope>
</reference>
<protein>
    <submittedName>
        <fullName evidence="1">Uncharacterized protein</fullName>
    </submittedName>
</protein>
<proteinExistence type="predicted"/>
<accession>A0A1J5PYQ0</accession>
<organism evidence="1">
    <name type="scientific">mine drainage metagenome</name>
    <dbReference type="NCBI Taxonomy" id="410659"/>
    <lineage>
        <taxon>unclassified sequences</taxon>
        <taxon>metagenomes</taxon>
        <taxon>ecological metagenomes</taxon>
    </lineage>
</organism>
<gene>
    <name evidence="1" type="ORF">GALL_496400</name>
</gene>